<evidence type="ECO:0000313" key="4">
    <source>
        <dbReference type="Proteomes" id="UP001203687"/>
    </source>
</evidence>
<dbReference type="InterPro" id="IPR024930">
    <property type="entry name" value="Skp_dom_sf"/>
</dbReference>
<keyword evidence="2" id="KW-0732">Signal</keyword>
<name>A0ABT0HBL0_9FLAO</name>
<dbReference type="Pfam" id="PF03938">
    <property type="entry name" value="OmpH"/>
    <property type="match status" value="1"/>
</dbReference>
<evidence type="ECO:0000256" key="1">
    <source>
        <dbReference type="ARBA" id="ARBA00009091"/>
    </source>
</evidence>
<reference evidence="3" key="1">
    <citation type="submission" date="2022-04" db="EMBL/GenBank/DDBJ databases">
        <authorList>
            <person name="Ren T."/>
        </authorList>
    </citation>
    <scope>NUCLEOTIDE SEQUENCE</scope>
    <source>
        <strain evidence="3">F63249</strain>
    </source>
</reference>
<keyword evidence="4" id="KW-1185">Reference proteome</keyword>
<dbReference type="RefSeq" id="WP_248413598.1">
    <property type="nucleotide sequence ID" value="NZ_JALPQF010000015.1"/>
</dbReference>
<protein>
    <submittedName>
        <fullName evidence="3">OmpH family outer membrane protein</fullName>
    </submittedName>
</protein>
<gene>
    <name evidence="3" type="ORF">MUY34_14105</name>
</gene>
<dbReference type="PANTHER" id="PTHR35089:SF1">
    <property type="entry name" value="CHAPERONE PROTEIN SKP"/>
    <property type="match status" value="1"/>
</dbReference>
<sequence length="172" mass="19423">MKNILSVLSLVLLLASCQEQQKIAFVDNGEIINAYQEKIDVEAKYKLKDEDFKKRTDSIGQAFQLEVQSFQVNASKLSQKKQQEQGQALGQKQQLLQQQLQREQQVLTDAFNVEIDSVISHVKTFVADYGKKNGYSFILGKNEAGSVMYGQEQNDITGKVIEAINAKYKAKE</sequence>
<accession>A0ABT0HBL0</accession>
<dbReference type="Proteomes" id="UP001203687">
    <property type="component" value="Unassembled WGS sequence"/>
</dbReference>
<comment type="similarity">
    <text evidence="1">Belongs to the Skp family.</text>
</comment>
<organism evidence="3 4">
    <name type="scientific">Psychroserpens algicola</name>
    <dbReference type="NCBI Taxonomy" id="1719034"/>
    <lineage>
        <taxon>Bacteria</taxon>
        <taxon>Pseudomonadati</taxon>
        <taxon>Bacteroidota</taxon>
        <taxon>Flavobacteriia</taxon>
        <taxon>Flavobacteriales</taxon>
        <taxon>Flavobacteriaceae</taxon>
        <taxon>Psychroserpens</taxon>
    </lineage>
</organism>
<dbReference type="EMBL" id="JALPQF010000015">
    <property type="protein sequence ID" value="MCK8481761.1"/>
    <property type="molecule type" value="Genomic_DNA"/>
</dbReference>
<evidence type="ECO:0000313" key="3">
    <source>
        <dbReference type="EMBL" id="MCK8481761.1"/>
    </source>
</evidence>
<proteinExistence type="inferred from homology"/>
<comment type="caution">
    <text evidence="3">The sequence shown here is derived from an EMBL/GenBank/DDBJ whole genome shotgun (WGS) entry which is preliminary data.</text>
</comment>
<evidence type="ECO:0000256" key="2">
    <source>
        <dbReference type="ARBA" id="ARBA00022729"/>
    </source>
</evidence>
<dbReference type="PANTHER" id="PTHR35089">
    <property type="entry name" value="CHAPERONE PROTEIN SKP"/>
    <property type="match status" value="1"/>
</dbReference>
<dbReference type="SMART" id="SM00935">
    <property type="entry name" value="OmpH"/>
    <property type="match status" value="1"/>
</dbReference>
<dbReference type="SUPFAM" id="SSF111384">
    <property type="entry name" value="OmpH-like"/>
    <property type="match status" value="1"/>
</dbReference>
<dbReference type="InterPro" id="IPR005632">
    <property type="entry name" value="Chaperone_Skp"/>
</dbReference>
<dbReference type="Gene3D" id="3.30.910.20">
    <property type="entry name" value="Skp domain"/>
    <property type="match status" value="1"/>
</dbReference>
<dbReference type="PROSITE" id="PS51257">
    <property type="entry name" value="PROKAR_LIPOPROTEIN"/>
    <property type="match status" value="1"/>
</dbReference>